<dbReference type="Proteomes" id="UP000199169">
    <property type="component" value="Unassembled WGS sequence"/>
</dbReference>
<feature type="compositionally biased region" description="Low complexity" evidence="1">
    <location>
        <begin position="29"/>
        <end position="56"/>
    </location>
</feature>
<dbReference type="PROSITE" id="PS51257">
    <property type="entry name" value="PROKAR_LIPOPROTEIN"/>
    <property type="match status" value="1"/>
</dbReference>
<proteinExistence type="predicted"/>
<dbReference type="EMBL" id="FLQX01000162">
    <property type="protein sequence ID" value="SBT09994.1"/>
    <property type="molecule type" value="Genomic_DNA"/>
</dbReference>
<sequence>MRLPSSPSIGHHSRSIVLLSALLVTACGQQSSPPANQSSPSASQSSPLASQPAAAATDDKRPFTGDWTVTGSRQVMDLAPGQRAGIFRVSGSLLLGGKQRLNLGFQSEAIGFSDTTTGMQGRSVWTDEHGDKAFSELSGEGFGPGQLIEGRFIGGTGRYAGISGEYSFKWQRLGAIEGDELAGRSVDLNGWARLGSPSALAPTTAGGPK</sequence>
<reference evidence="2 3" key="1">
    <citation type="submission" date="2016-06" db="EMBL/GenBank/DDBJ databases">
        <authorList>
            <person name="Kjaerup R.B."/>
            <person name="Dalgaard T.S."/>
            <person name="Juul-Madsen H.R."/>
        </authorList>
    </citation>
    <scope>NUCLEOTIDE SEQUENCE [LARGE SCALE GENOMIC DNA]</scope>
    <source>
        <strain evidence="2">3</strain>
    </source>
</reference>
<name>A0A1A8XYE9_9PROT</name>
<feature type="region of interest" description="Disordered" evidence="1">
    <location>
        <begin position="29"/>
        <end position="65"/>
    </location>
</feature>
<dbReference type="AlphaFoldDB" id="A0A1A8XYE9"/>
<gene>
    <name evidence="2" type="ORF">ACCAA_810035</name>
</gene>
<evidence type="ECO:0000256" key="1">
    <source>
        <dbReference type="SAM" id="MobiDB-lite"/>
    </source>
</evidence>
<organism evidence="2 3">
    <name type="scientific">Candidatus Accumulibacter aalborgensis</name>
    <dbReference type="NCBI Taxonomy" id="1860102"/>
    <lineage>
        <taxon>Bacteria</taxon>
        <taxon>Pseudomonadati</taxon>
        <taxon>Pseudomonadota</taxon>
        <taxon>Betaproteobacteria</taxon>
        <taxon>Candidatus Accumulibacter</taxon>
    </lineage>
</organism>
<evidence type="ECO:0000313" key="3">
    <source>
        <dbReference type="Proteomes" id="UP000199169"/>
    </source>
</evidence>
<protein>
    <submittedName>
        <fullName evidence="2">Uncharacterized protein</fullName>
    </submittedName>
</protein>
<evidence type="ECO:0000313" key="2">
    <source>
        <dbReference type="EMBL" id="SBT09994.1"/>
    </source>
</evidence>
<dbReference type="STRING" id="1860102.ACCAA_810035"/>
<accession>A0A1A8XYE9</accession>
<keyword evidence="3" id="KW-1185">Reference proteome</keyword>